<name>A0A0D2JQC2_9BACT</name>
<comment type="similarity">
    <text evidence="3 12 13">Belongs to the DapA family.</text>
</comment>
<sequence>MLNGVLVALVTPFKDGQVDEEALRELIEFQIENGVSGLVPCGTTGESATLSHDEHKRVIEITVDAAKKRVPVVAGAGSNNTAEAIDLTRFAKDVGADAALHITPYYNKPTQEGIFRHFQAICQKAPLPIVVYNIQGRTGINITPETMARITELPEVVAIKEASGSLGQMASMVNLCGDNAALFAGDDGLTLPVLAIGGKGVISVLANLLPKKMSQLVKAWQDGNVAEAQKRANELTPLCNAMFIETNPIPVKTAVAMAGIIPNSDMRLPLCEMQPANKEKLVKILKDHSIIS</sequence>
<dbReference type="Pfam" id="PF00701">
    <property type="entry name" value="DHDPS"/>
    <property type="match status" value="1"/>
</dbReference>
<keyword evidence="5 12" id="KW-0963">Cytoplasm</keyword>
<accession>A0A0D2JQC2</accession>
<dbReference type="PRINTS" id="PR00146">
    <property type="entry name" value="DHPICSNTHASE"/>
</dbReference>
<dbReference type="AlphaFoldDB" id="A0A0D2JQC2"/>
<keyword evidence="8 12" id="KW-0457">Lysine biosynthesis</keyword>
<evidence type="ECO:0000256" key="13">
    <source>
        <dbReference type="PIRNR" id="PIRNR001365"/>
    </source>
</evidence>
<evidence type="ECO:0000256" key="7">
    <source>
        <dbReference type="ARBA" id="ARBA00022915"/>
    </source>
</evidence>
<dbReference type="GO" id="GO:0009089">
    <property type="term" value="P:lysine biosynthetic process via diaminopimelate"/>
    <property type="evidence" value="ECO:0007669"/>
    <property type="project" value="UniProtKB-UniRule"/>
</dbReference>
<organism evidence="17 18">
    <name type="scientific">Dethiosulfatarculus sandiegensis</name>
    <dbReference type="NCBI Taxonomy" id="1429043"/>
    <lineage>
        <taxon>Bacteria</taxon>
        <taxon>Pseudomonadati</taxon>
        <taxon>Thermodesulfobacteriota</taxon>
        <taxon>Desulfarculia</taxon>
        <taxon>Desulfarculales</taxon>
        <taxon>Desulfarculaceae</taxon>
        <taxon>Dethiosulfatarculus</taxon>
    </lineage>
</organism>
<dbReference type="InterPro" id="IPR013785">
    <property type="entry name" value="Aldolase_TIM"/>
</dbReference>
<dbReference type="OrthoDB" id="9782828at2"/>
<dbReference type="SUPFAM" id="SSF51569">
    <property type="entry name" value="Aldolase"/>
    <property type="match status" value="1"/>
</dbReference>
<evidence type="ECO:0000256" key="4">
    <source>
        <dbReference type="ARBA" id="ARBA00012086"/>
    </source>
</evidence>
<dbReference type="RefSeq" id="WP_044351588.1">
    <property type="nucleotide sequence ID" value="NZ_AZAC01000045.1"/>
</dbReference>
<dbReference type="GO" id="GO:0008840">
    <property type="term" value="F:4-hydroxy-tetrahydrodipicolinate synthase activity"/>
    <property type="evidence" value="ECO:0007669"/>
    <property type="project" value="UniProtKB-UniRule"/>
</dbReference>
<evidence type="ECO:0000313" key="17">
    <source>
        <dbReference type="EMBL" id="KIX11695.1"/>
    </source>
</evidence>
<feature type="site" description="L-lysine inhibitor binding" evidence="16">
    <location>
        <position position="105"/>
    </location>
</feature>
<dbReference type="GO" id="GO:0019877">
    <property type="term" value="P:diaminopimelate biosynthetic process"/>
    <property type="evidence" value="ECO:0007669"/>
    <property type="project" value="UniProtKB-UniRule"/>
</dbReference>
<dbReference type="InterPro" id="IPR002220">
    <property type="entry name" value="DapA-like"/>
</dbReference>
<keyword evidence="6 12" id="KW-0028">Amino-acid biosynthesis</keyword>
<evidence type="ECO:0000256" key="16">
    <source>
        <dbReference type="PIRSR" id="PIRSR001365-3"/>
    </source>
</evidence>
<feature type="active site" description="Proton donor/acceptor" evidence="12 14">
    <location>
        <position position="132"/>
    </location>
</feature>
<dbReference type="HAMAP" id="MF_00418">
    <property type="entry name" value="DapA"/>
    <property type="match status" value="1"/>
</dbReference>
<feature type="site" description="L-lysine inhibitor binding" evidence="16">
    <location>
        <position position="106"/>
    </location>
</feature>
<dbReference type="CDD" id="cd00950">
    <property type="entry name" value="DHDPS"/>
    <property type="match status" value="1"/>
</dbReference>
<evidence type="ECO:0000256" key="1">
    <source>
        <dbReference type="ARBA" id="ARBA00003294"/>
    </source>
</evidence>
<dbReference type="STRING" id="1429043.X474_22530"/>
<evidence type="ECO:0000256" key="3">
    <source>
        <dbReference type="ARBA" id="ARBA00007592"/>
    </source>
</evidence>
<feature type="active site" description="Schiff-base intermediate with substrate" evidence="12 14">
    <location>
        <position position="160"/>
    </location>
</feature>
<keyword evidence="9 12" id="KW-0456">Lyase</keyword>
<comment type="subunit">
    <text evidence="12">Homotetramer; dimer of dimers.</text>
</comment>
<feature type="site" description="L-lysine inhibitor binding; via carbonyl oxygen" evidence="16">
    <location>
        <position position="48"/>
    </location>
</feature>
<evidence type="ECO:0000256" key="9">
    <source>
        <dbReference type="ARBA" id="ARBA00023239"/>
    </source>
</evidence>
<protein>
    <recommendedName>
        <fullName evidence="4 12">4-hydroxy-tetrahydrodipicolinate synthase</fullName>
        <shortName evidence="12">HTPA synthase</shortName>
        <ecNumber evidence="4 12">4.3.3.7</ecNumber>
    </recommendedName>
</protein>
<gene>
    <name evidence="12" type="primary">dapA</name>
    <name evidence="17" type="ORF">X474_22530</name>
</gene>
<dbReference type="InterPro" id="IPR005263">
    <property type="entry name" value="DapA"/>
</dbReference>
<evidence type="ECO:0000256" key="11">
    <source>
        <dbReference type="ARBA" id="ARBA00047836"/>
    </source>
</evidence>
<dbReference type="GO" id="GO:0005829">
    <property type="term" value="C:cytosol"/>
    <property type="evidence" value="ECO:0007669"/>
    <property type="project" value="TreeGrafter"/>
</dbReference>
<dbReference type="UniPathway" id="UPA00034">
    <property type="reaction ID" value="UER00017"/>
</dbReference>
<dbReference type="InParanoid" id="A0A0D2JQC2"/>
<comment type="caution">
    <text evidence="12">Was originally thought to be a dihydrodipicolinate synthase (DHDPS), catalyzing the condensation of (S)-aspartate-beta-semialdehyde [(S)-ASA] and pyruvate to dihydrodipicolinate (DHDP). However, it was shown in E.coli that the product of the enzymatic reaction is not dihydrodipicolinate but in fact (4S)-4-hydroxy-2,3,4,5-tetrahydro-(2S)-dipicolinic acid (HTPA), and that the consecutive dehydration reaction leading to DHDP is not spontaneous but catalyzed by DapB.</text>
</comment>
<dbReference type="PATRIC" id="fig|1429043.3.peg.4774"/>
<evidence type="ECO:0000256" key="12">
    <source>
        <dbReference type="HAMAP-Rule" id="MF_00418"/>
    </source>
</evidence>
<evidence type="ECO:0000256" key="15">
    <source>
        <dbReference type="PIRSR" id="PIRSR001365-2"/>
    </source>
</evidence>
<dbReference type="FunCoup" id="A0A0D2JQC2">
    <property type="interactions" value="512"/>
</dbReference>
<dbReference type="EC" id="4.3.3.7" evidence="4 12"/>
<evidence type="ECO:0000256" key="5">
    <source>
        <dbReference type="ARBA" id="ARBA00022490"/>
    </source>
</evidence>
<feature type="site" description="L-lysine inhibitor binding" evidence="16">
    <location>
        <position position="79"/>
    </location>
</feature>
<evidence type="ECO:0000256" key="10">
    <source>
        <dbReference type="ARBA" id="ARBA00023270"/>
    </source>
</evidence>
<feature type="binding site" evidence="12 15">
    <location>
        <position position="44"/>
    </location>
    <ligand>
        <name>pyruvate</name>
        <dbReference type="ChEBI" id="CHEBI:15361"/>
    </ligand>
</feature>
<evidence type="ECO:0000256" key="14">
    <source>
        <dbReference type="PIRSR" id="PIRSR001365-1"/>
    </source>
</evidence>
<evidence type="ECO:0000256" key="8">
    <source>
        <dbReference type="ARBA" id="ARBA00023154"/>
    </source>
</evidence>
<keyword evidence="18" id="KW-1185">Reference proteome</keyword>
<dbReference type="Gene3D" id="3.20.20.70">
    <property type="entry name" value="Aldolase class I"/>
    <property type="match status" value="1"/>
</dbReference>
<feature type="site" description="Part of a proton relay during catalysis" evidence="12">
    <location>
        <position position="106"/>
    </location>
</feature>
<dbReference type="PANTHER" id="PTHR12128">
    <property type="entry name" value="DIHYDRODIPICOLINATE SYNTHASE"/>
    <property type="match status" value="1"/>
</dbReference>
<evidence type="ECO:0000313" key="18">
    <source>
        <dbReference type="Proteomes" id="UP000032233"/>
    </source>
</evidence>
<evidence type="ECO:0000256" key="6">
    <source>
        <dbReference type="ARBA" id="ARBA00022605"/>
    </source>
</evidence>
<dbReference type="PROSITE" id="PS00665">
    <property type="entry name" value="DHDPS_1"/>
    <property type="match status" value="1"/>
</dbReference>
<comment type="subcellular location">
    <subcellularLocation>
        <location evidence="12">Cytoplasm</location>
    </subcellularLocation>
</comment>
<dbReference type="EMBL" id="AZAC01000045">
    <property type="protein sequence ID" value="KIX11695.1"/>
    <property type="molecule type" value="Genomic_DNA"/>
</dbReference>
<keyword evidence="10 12" id="KW-0704">Schiff base</keyword>
<reference evidence="17 18" key="1">
    <citation type="submission" date="2013-11" db="EMBL/GenBank/DDBJ databases">
        <title>Metagenomic analysis of a methanogenic consortium involved in long chain n-alkane degradation.</title>
        <authorList>
            <person name="Davidova I.A."/>
            <person name="Callaghan A.V."/>
            <person name="Wawrik B."/>
            <person name="Pruitt S."/>
            <person name="Marks C."/>
            <person name="Duncan K.E."/>
            <person name="Suflita J.M."/>
        </authorList>
    </citation>
    <scope>NUCLEOTIDE SEQUENCE [LARGE SCALE GENOMIC DNA]</scope>
    <source>
        <strain evidence="17 18">SPR</strain>
    </source>
</reference>
<dbReference type="SMART" id="SM01130">
    <property type="entry name" value="DHDPS"/>
    <property type="match status" value="1"/>
</dbReference>
<dbReference type="PANTHER" id="PTHR12128:SF66">
    <property type="entry name" value="4-HYDROXY-2-OXOGLUTARATE ALDOLASE, MITOCHONDRIAL"/>
    <property type="match status" value="1"/>
</dbReference>
<feature type="site" description="Part of a proton relay during catalysis" evidence="12 16">
    <location>
        <position position="43"/>
    </location>
</feature>
<comment type="catalytic activity">
    <reaction evidence="11 12">
        <text>L-aspartate 4-semialdehyde + pyruvate = (2S,4S)-4-hydroxy-2,3,4,5-tetrahydrodipicolinate + H2O + H(+)</text>
        <dbReference type="Rhea" id="RHEA:34171"/>
        <dbReference type="ChEBI" id="CHEBI:15361"/>
        <dbReference type="ChEBI" id="CHEBI:15377"/>
        <dbReference type="ChEBI" id="CHEBI:15378"/>
        <dbReference type="ChEBI" id="CHEBI:67139"/>
        <dbReference type="ChEBI" id="CHEBI:537519"/>
        <dbReference type="EC" id="4.3.3.7"/>
    </reaction>
</comment>
<evidence type="ECO:0000256" key="2">
    <source>
        <dbReference type="ARBA" id="ARBA00005120"/>
    </source>
</evidence>
<comment type="caution">
    <text evidence="17">The sequence shown here is derived from an EMBL/GenBank/DDBJ whole genome shotgun (WGS) entry which is preliminary data.</text>
</comment>
<feature type="site" description="L-lysine inhibitor binding" evidence="16">
    <location>
        <position position="83"/>
    </location>
</feature>
<dbReference type="PIRSF" id="PIRSF001365">
    <property type="entry name" value="DHDPS"/>
    <property type="match status" value="1"/>
</dbReference>
<dbReference type="InterPro" id="IPR020624">
    <property type="entry name" value="Schiff_base-form_aldolases_CS"/>
</dbReference>
<dbReference type="NCBIfam" id="TIGR00674">
    <property type="entry name" value="dapA"/>
    <property type="match status" value="1"/>
</dbReference>
<proteinExistence type="inferred from homology"/>
<comment type="pathway">
    <text evidence="2 12">Amino-acid biosynthesis; L-lysine biosynthesis via DAP pathway; (S)-tetrahydrodipicolinate from L-aspartate: step 3/4.</text>
</comment>
<dbReference type="Proteomes" id="UP000032233">
    <property type="component" value="Unassembled WGS sequence"/>
</dbReference>
<comment type="function">
    <text evidence="1 12">Catalyzes the condensation of (S)-aspartate-beta-semialdehyde [(S)-ASA] and pyruvate to 4-hydroxy-tetrahydrodipicolinate (HTPA).</text>
</comment>
<feature type="binding site" evidence="12 15">
    <location>
        <position position="202"/>
    </location>
    <ligand>
        <name>pyruvate</name>
        <dbReference type="ChEBI" id="CHEBI:15361"/>
    </ligand>
</feature>
<keyword evidence="7 12" id="KW-0220">Diaminopimelate biosynthesis</keyword>